<reference evidence="1" key="1">
    <citation type="submission" date="2021-03" db="EMBL/GenBank/DDBJ databases">
        <title>Draft genome sequence of rust myrtle Austropuccinia psidii MF-1, a brazilian biotype.</title>
        <authorList>
            <person name="Quecine M.C."/>
            <person name="Pachon D.M.R."/>
            <person name="Bonatelli M.L."/>
            <person name="Correr F.H."/>
            <person name="Franceschini L.M."/>
            <person name="Leite T.F."/>
            <person name="Margarido G.R.A."/>
            <person name="Almeida C.A."/>
            <person name="Ferrarezi J.A."/>
            <person name="Labate C.A."/>
        </authorList>
    </citation>
    <scope>NUCLEOTIDE SEQUENCE</scope>
    <source>
        <strain evidence="1">MF-1</strain>
    </source>
</reference>
<name>A0A9Q3BZI4_9BASI</name>
<evidence type="ECO:0000313" key="2">
    <source>
        <dbReference type="Proteomes" id="UP000765509"/>
    </source>
</evidence>
<dbReference type="Proteomes" id="UP000765509">
    <property type="component" value="Unassembled WGS sequence"/>
</dbReference>
<comment type="caution">
    <text evidence="1">The sequence shown here is derived from an EMBL/GenBank/DDBJ whole genome shotgun (WGS) entry which is preliminary data.</text>
</comment>
<organism evidence="1 2">
    <name type="scientific">Austropuccinia psidii MF-1</name>
    <dbReference type="NCBI Taxonomy" id="1389203"/>
    <lineage>
        <taxon>Eukaryota</taxon>
        <taxon>Fungi</taxon>
        <taxon>Dikarya</taxon>
        <taxon>Basidiomycota</taxon>
        <taxon>Pucciniomycotina</taxon>
        <taxon>Pucciniomycetes</taxon>
        <taxon>Pucciniales</taxon>
        <taxon>Sphaerophragmiaceae</taxon>
        <taxon>Austropuccinia</taxon>
    </lineage>
</organism>
<evidence type="ECO:0000313" key="1">
    <source>
        <dbReference type="EMBL" id="MBW0473975.1"/>
    </source>
</evidence>
<keyword evidence="2" id="KW-1185">Reference proteome</keyword>
<sequence>MPERYTREINHAPILDGQNFPLWSILIEVELSAQGLWEVCSSDSSPGADALTVSNWNQLNVEAVQLILRRLHPEIIITVVDGSTVKNSKLLWNKINTKFASQTITNRGSTWVRSE</sequence>
<evidence type="ECO:0008006" key="3">
    <source>
        <dbReference type="Google" id="ProtNLM"/>
    </source>
</evidence>
<accession>A0A9Q3BZI4</accession>
<gene>
    <name evidence="1" type="ORF">O181_013690</name>
</gene>
<protein>
    <recommendedName>
        <fullName evidence="3">DUF4219 domain-containing protein</fullName>
    </recommendedName>
</protein>
<dbReference type="EMBL" id="AVOT02003598">
    <property type="protein sequence ID" value="MBW0473975.1"/>
    <property type="molecule type" value="Genomic_DNA"/>
</dbReference>
<proteinExistence type="predicted"/>
<dbReference type="AlphaFoldDB" id="A0A9Q3BZI4"/>